<dbReference type="GO" id="GO:0004619">
    <property type="term" value="F:phosphoglycerate mutase activity"/>
    <property type="evidence" value="ECO:0007669"/>
    <property type="project" value="UniProtKB-UniRule"/>
</dbReference>
<evidence type="ECO:0000256" key="10">
    <source>
        <dbReference type="NCBIfam" id="TIGR01307"/>
    </source>
</evidence>
<dbReference type="CDD" id="cd16010">
    <property type="entry name" value="iPGM"/>
    <property type="match status" value="1"/>
</dbReference>
<dbReference type="InterPro" id="IPR005995">
    <property type="entry name" value="Pgm_bpd_ind"/>
</dbReference>
<evidence type="ECO:0000256" key="5">
    <source>
        <dbReference type="ARBA" id="ARBA00022723"/>
    </source>
</evidence>
<dbReference type="AlphaFoldDB" id="A0A9D1SCB0"/>
<feature type="domain" description="BPG-independent PGAM N-terminal" evidence="15">
    <location>
        <begin position="81"/>
        <end position="294"/>
    </location>
</feature>
<keyword evidence="5 9" id="KW-0479">Metal-binding</keyword>
<evidence type="ECO:0000313" key="16">
    <source>
        <dbReference type="EMBL" id="HIU54860.1"/>
    </source>
</evidence>
<comment type="cofactor">
    <cofactor evidence="9">
        <name>Mn(2+)</name>
        <dbReference type="ChEBI" id="CHEBI:29035"/>
    </cofactor>
    <text evidence="9">Binds 2 manganese ions per subunit.</text>
</comment>
<comment type="function">
    <text evidence="2 9">Catalyzes the interconversion of 2-phosphoglycerate and 3-phosphoglycerate.</text>
</comment>
<accession>A0A9D1SCB0</accession>
<dbReference type="Gene3D" id="3.40.720.10">
    <property type="entry name" value="Alkaline Phosphatase, subunit A"/>
    <property type="match status" value="1"/>
</dbReference>
<dbReference type="Pfam" id="PF06415">
    <property type="entry name" value="iPGM_N"/>
    <property type="match status" value="1"/>
</dbReference>
<dbReference type="Proteomes" id="UP000824112">
    <property type="component" value="Unassembled WGS sequence"/>
</dbReference>
<comment type="similarity">
    <text evidence="4 9">Belongs to the BPG-independent phosphoglycerate mutase family.</text>
</comment>
<reference evidence="16" key="1">
    <citation type="submission" date="2020-10" db="EMBL/GenBank/DDBJ databases">
        <authorList>
            <person name="Gilroy R."/>
        </authorList>
    </citation>
    <scope>NUCLEOTIDE SEQUENCE</scope>
    <source>
        <strain evidence="16">CHK158-818</strain>
    </source>
</reference>
<dbReference type="SUPFAM" id="SSF53649">
    <property type="entry name" value="Alkaline phosphatase-like"/>
    <property type="match status" value="1"/>
</dbReference>
<evidence type="ECO:0000313" key="17">
    <source>
        <dbReference type="Proteomes" id="UP000824112"/>
    </source>
</evidence>
<dbReference type="GO" id="GO:0030145">
    <property type="term" value="F:manganese ion binding"/>
    <property type="evidence" value="ECO:0007669"/>
    <property type="project" value="UniProtKB-UniRule"/>
</dbReference>
<comment type="caution">
    <text evidence="16">The sequence shown here is derived from an EMBL/GenBank/DDBJ whole genome shotgun (WGS) entry which is preliminary data.</text>
</comment>
<evidence type="ECO:0000256" key="1">
    <source>
        <dbReference type="ARBA" id="ARBA00000370"/>
    </source>
</evidence>
<dbReference type="InterPro" id="IPR017850">
    <property type="entry name" value="Alkaline_phosphatase_core_sf"/>
</dbReference>
<feature type="binding site" evidence="9 12">
    <location>
        <position position="183"/>
    </location>
    <ligand>
        <name>substrate</name>
    </ligand>
</feature>
<feature type="binding site" evidence="9 13">
    <location>
        <position position="440"/>
    </location>
    <ligand>
        <name>Mn(2+)</name>
        <dbReference type="ChEBI" id="CHEBI:29035"/>
        <label>2</label>
    </ligand>
</feature>
<evidence type="ECO:0000256" key="11">
    <source>
        <dbReference type="PIRSR" id="PIRSR001492-1"/>
    </source>
</evidence>
<feature type="binding site" evidence="9 13">
    <location>
        <position position="441"/>
    </location>
    <ligand>
        <name>Mn(2+)</name>
        <dbReference type="ChEBI" id="CHEBI:29035"/>
        <label>2</label>
    </ligand>
</feature>
<comment type="catalytic activity">
    <reaction evidence="1 9">
        <text>(2R)-2-phosphoglycerate = (2R)-3-phosphoglycerate</text>
        <dbReference type="Rhea" id="RHEA:15901"/>
        <dbReference type="ChEBI" id="CHEBI:58272"/>
        <dbReference type="ChEBI" id="CHEBI:58289"/>
        <dbReference type="EC" id="5.4.2.12"/>
    </reaction>
</comment>
<feature type="binding site" evidence="9 12">
    <location>
        <begin position="152"/>
        <end position="153"/>
    </location>
    <ligand>
        <name>substrate</name>
    </ligand>
</feature>
<feature type="binding site" evidence="9 13">
    <location>
        <position position="61"/>
    </location>
    <ligand>
        <name>Mn(2+)</name>
        <dbReference type="ChEBI" id="CHEBI:29035"/>
        <label>2</label>
    </ligand>
</feature>
<feature type="binding site" evidence="9 12">
    <location>
        <position position="122"/>
    </location>
    <ligand>
        <name>substrate</name>
    </ligand>
</feature>
<keyword evidence="7 9" id="KW-0464">Manganese</keyword>
<dbReference type="FunFam" id="3.40.1450.10:FF:000002">
    <property type="entry name" value="2,3-bisphosphoglycerate-independent phosphoglycerate mutase"/>
    <property type="match status" value="1"/>
</dbReference>
<evidence type="ECO:0000256" key="6">
    <source>
        <dbReference type="ARBA" id="ARBA00023152"/>
    </source>
</evidence>
<feature type="binding site" evidence="9 13">
    <location>
        <position position="403"/>
    </location>
    <ligand>
        <name>Mn(2+)</name>
        <dbReference type="ChEBI" id="CHEBI:29035"/>
        <label>1</label>
    </ligand>
</feature>
<feature type="binding site" evidence="9 12">
    <location>
        <begin position="259"/>
        <end position="262"/>
    </location>
    <ligand>
        <name>substrate</name>
    </ligand>
</feature>
<feature type="binding site" evidence="9 13">
    <location>
        <position position="458"/>
    </location>
    <ligand>
        <name>Mn(2+)</name>
        <dbReference type="ChEBI" id="CHEBI:29035"/>
        <label>1</label>
    </ligand>
</feature>
<reference evidence="16" key="2">
    <citation type="journal article" date="2021" name="PeerJ">
        <title>Extensive microbial diversity within the chicken gut microbiome revealed by metagenomics and culture.</title>
        <authorList>
            <person name="Gilroy R."/>
            <person name="Ravi A."/>
            <person name="Getino M."/>
            <person name="Pursley I."/>
            <person name="Horton D.L."/>
            <person name="Alikhan N.F."/>
            <person name="Baker D."/>
            <person name="Gharbi K."/>
            <person name="Hall N."/>
            <person name="Watson M."/>
            <person name="Adriaenssens E.M."/>
            <person name="Foster-Nyarko E."/>
            <person name="Jarju S."/>
            <person name="Secka A."/>
            <person name="Antonio M."/>
            <person name="Oren A."/>
            <person name="Chaudhuri R.R."/>
            <person name="La Ragione R."/>
            <person name="Hildebrand F."/>
            <person name="Pallen M.J."/>
        </authorList>
    </citation>
    <scope>NUCLEOTIDE SEQUENCE</scope>
    <source>
        <strain evidence="16">CHK158-818</strain>
    </source>
</reference>
<evidence type="ECO:0000256" key="13">
    <source>
        <dbReference type="PIRSR" id="PIRSR001492-3"/>
    </source>
</evidence>
<name>A0A9D1SCB0_9BACT</name>
<dbReference type="PANTHER" id="PTHR31637:SF0">
    <property type="entry name" value="2,3-BISPHOSPHOGLYCERATE-INDEPENDENT PHOSPHOGLYCERATE MUTASE"/>
    <property type="match status" value="1"/>
</dbReference>
<sequence>MKKKAFLLILDGWGIGNHSKADVISNTPTPYWDYLLANYPHSQLQASGENVGLPDGQMGNSEVGHLNIGAGRVVYQDLVKINRACKDNSILQNPEIKAAFEYAKKNNVQVHFMGLVSDGGVHSSLNHLEKLCDIAKEYNIGKTFVHCFMDGRDTDPHSGLGFIKQLEEHMAKSTGKIASIIGRYYAMDRDKRWERIKEAYDLIVNGKGAPFTDMQTAMKASYDADVTDEFIKPIVHVDENGQPVGVIKPNDLVIFFNYRNDRAKELTIVLTQQDMPEAGMHTLPLYYCCMTPYDAKFTGVHILFDKENVANTLGEVVSKAGLRQLRIAETEKYAHVTFFFSGGREKEFDLEERILIPSPKVATYDLKPEMSIYEVKDALVEALNSNRFDLVVCNFANGDMVGHTGVLEAIQKAVVAVDACVKDVIEAAKANGYESIIIADHGNADNAINADGTPNTAHSLNPVPFIYISDNKSAQVENGILADVAPSICQILGITPPAEMTGHGLIK</sequence>
<dbReference type="SUPFAM" id="SSF64158">
    <property type="entry name" value="2,3-Bisphosphoglycerate-independent phosphoglycerate mutase, substrate-binding domain"/>
    <property type="match status" value="1"/>
</dbReference>
<feature type="binding site" evidence="9 13">
    <location>
        <position position="11"/>
    </location>
    <ligand>
        <name>Mn(2+)</name>
        <dbReference type="ChEBI" id="CHEBI:29035"/>
        <label>2</label>
    </ligand>
</feature>
<gene>
    <name evidence="9" type="primary">gpmI</name>
    <name evidence="16" type="ORF">IAB03_03515</name>
</gene>
<dbReference type="GO" id="GO:0005829">
    <property type="term" value="C:cytosol"/>
    <property type="evidence" value="ECO:0007669"/>
    <property type="project" value="TreeGrafter"/>
</dbReference>
<dbReference type="PANTHER" id="PTHR31637">
    <property type="entry name" value="2,3-BISPHOSPHOGLYCERATE-INDEPENDENT PHOSPHOGLYCERATE MUTASE"/>
    <property type="match status" value="1"/>
</dbReference>
<protein>
    <recommendedName>
        <fullName evidence="9 10">2,3-bisphosphoglycerate-independent phosphoglycerate mutase</fullName>
        <shortName evidence="9">BPG-independent PGAM</shortName>
        <shortName evidence="9">Phosphoglyceromutase</shortName>
        <shortName evidence="9">iPGM</shortName>
        <ecNumber evidence="9 10">5.4.2.12</ecNumber>
    </recommendedName>
</protein>
<dbReference type="Pfam" id="PF01676">
    <property type="entry name" value="Metalloenzyme"/>
    <property type="match status" value="1"/>
</dbReference>
<feature type="binding site" evidence="9 12">
    <location>
        <position position="189"/>
    </location>
    <ligand>
        <name>substrate</name>
    </ligand>
</feature>
<dbReference type="HAMAP" id="MF_01038">
    <property type="entry name" value="GpmI"/>
    <property type="match status" value="1"/>
</dbReference>
<keyword evidence="8 9" id="KW-0413">Isomerase</keyword>
<comment type="subunit">
    <text evidence="9">Monomer.</text>
</comment>
<evidence type="ECO:0000259" key="14">
    <source>
        <dbReference type="Pfam" id="PF01676"/>
    </source>
</evidence>
<feature type="binding site" evidence="9 13">
    <location>
        <position position="399"/>
    </location>
    <ligand>
        <name>Mn(2+)</name>
        <dbReference type="ChEBI" id="CHEBI:29035"/>
        <label>1</label>
    </ligand>
</feature>
<evidence type="ECO:0000256" key="9">
    <source>
        <dbReference type="HAMAP-Rule" id="MF_01038"/>
    </source>
</evidence>
<dbReference type="InterPro" id="IPR036646">
    <property type="entry name" value="PGAM_B_sf"/>
</dbReference>
<comment type="pathway">
    <text evidence="3 9">Carbohydrate degradation; glycolysis; pyruvate from D-glyceraldehyde 3-phosphate: step 3/5.</text>
</comment>
<feature type="active site" description="Phosphoserine intermediate" evidence="9 11">
    <location>
        <position position="61"/>
    </location>
</feature>
<evidence type="ECO:0000256" key="3">
    <source>
        <dbReference type="ARBA" id="ARBA00004798"/>
    </source>
</evidence>
<dbReference type="InterPro" id="IPR006124">
    <property type="entry name" value="Metalloenzyme"/>
</dbReference>
<dbReference type="GO" id="GO:0006007">
    <property type="term" value="P:glucose catabolic process"/>
    <property type="evidence" value="ECO:0007669"/>
    <property type="project" value="InterPro"/>
</dbReference>
<keyword evidence="6 9" id="KW-0324">Glycolysis</keyword>
<feature type="binding site" evidence="9 12">
    <location>
        <position position="332"/>
    </location>
    <ligand>
        <name>substrate</name>
    </ligand>
</feature>
<organism evidence="16 17">
    <name type="scientific">Candidatus Gallibacteroides avistercoris</name>
    <dbReference type="NCBI Taxonomy" id="2840833"/>
    <lineage>
        <taxon>Bacteria</taxon>
        <taxon>Pseudomonadati</taxon>
        <taxon>Bacteroidota</taxon>
        <taxon>Bacteroidia</taxon>
        <taxon>Bacteroidales</taxon>
        <taxon>Bacteroidaceae</taxon>
        <taxon>Bacteroidaceae incertae sedis</taxon>
        <taxon>Candidatus Gallibacteroides</taxon>
    </lineage>
</organism>
<evidence type="ECO:0000256" key="4">
    <source>
        <dbReference type="ARBA" id="ARBA00008819"/>
    </source>
</evidence>
<evidence type="ECO:0000256" key="7">
    <source>
        <dbReference type="ARBA" id="ARBA00023211"/>
    </source>
</evidence>
<evidence type="ECO:0000256" key="12">
    <source>
        <dbReference type="PIRSR" id="PIRSR001492-2"/>
    </source>
</evidence>
<evidence type="ECO:0000256" key="8">
    <source>
        <dbReference type="ARBA" id="ARBA00023235"/>
    </source>
</evidence>
<dbReference type="PIRSF" id="PIRSF001492">
    <property type="entry name" value="IPGAM"/>
    <property type="match status" value="1"/>
</dbReference>
<dbReference type="Gene3D" id="3.40.1450.10">
    <property type="entry name" value="BPG-independent phosphoglycerate mutase, domain B"/>
    <property type="match status" value="1"/>
</dbReference>
<dbReference type="GO" id="GO:0006096">
    <property type="term" value="P:glycolytic process"/>
    <property type="evidence" value="ECO:0007669"/>
    <property type="project" value="UniProtKB-UniRule"/>
</dbReference>
<dbReference type="NCBIfam" id="TIGR01307">
    <property type="entry name" value="pgm_bpd_ind"/>
    <property type="match status" value="1"/>
</dbReference>
<feature type="domain" description="Metalloenzyme" evidence="14">
    <location>
        <begin position="3"/>
        <end position="494"/>
    </location>
</feature>
<proteinExistence type="inferred from homology"/>
<dbReference type="EC" id="5.4.2.12" evidence="9 10"/>
<dbReference type="EMBL" id="DVNA01000081">
    <property type="protein sequence ID" value="HIU54860.1"/>
    <property type="molecule type" value="Genomic_DNA"/>
</dbReference>
<evidence type="ECO:0000259" key="15">
    <source>
        <dbReference type="Pfam" id="PF06415"/>
    </source>
</evidence>
<evidence type="ECO:0000256" key="2">
    <source>
        <dbReference type="ARBA" id="ARBA00002315"/>
    </source>
</evidence>
<dbReference type="InterPro" id="IPR011258">
    <property type="entry name" value="BPG-indep_PGM_N"/>
</dbReference>